<dbReference type="PANTHER" id="PTHR43798:SF33">
    <property type="entry name" value="HYDROLASE, PUTATIVE (AFU_ORTHOLOGUE AFUA_2G14860)-RELATED"/>
    <property type="match status" value="1"/>
</dbReference>
<evidence type="ECO:0000256" key="1">
    <source>
        <dbReference type="SAM" id="SignalP"/>
    </source>
</evidence>
<evidence type="ECO:0000313" key="3">
    <source>
        <dbReference type="EMBL" id="URI06386.1"/>
    </source>
</evidence>
<feature type="chain" id="PRO_5045700378" evidence="1">
    <location>
        <begin position="24"/>
        <end position="342"/>
    </location>
</feature>
<keyword evidence="4" id="KW-1185">Reference proteome</keyword>
<gene>
    <name evidence="3" type="ORF">MW290_10730</name>
</gene>
<dbReference type="PANTHER" id="PTHR43798">
    <property type="entry name" value="MONOACYLGLYCEROL LIPASE"/>
    <property type="match status" value="1"/>
</dbReference>
<dbReference type="RefSeq" id="WP_250194649.1">
    <property type="nucleotide sequence ID" value="NZ_CP097635.1"/>
</dbReference>
<dbReference type="PRINTS" id="PR00111">
    <property type="entry name" value="ABHYDROLASE"/>
</dbReference>
<proteinExistence type="predicted"/>
<name>A0ABY4S3M2_AQUTE</name>
<dbReference type="Pfam" id="PF12697">
    <property type="entry name" value="Abhydrolase_6"/>
    <property type="match status" value="1"/>
</dbReference>
<evidence type="ECO:0000313" key="4">
    <source>
        <dbReference type="Proteomes" id="UP001056201"/>
    </source>
</evidence>
<feature type="signal peptide" evidence="1">
    <location>
        <begin position="1"/>
        <end position="23"/>
    </location>
</feature>
<dbReference type="GO" id="GO:0016787">
    <property type="term" value="F:hydrolase activity"/>
    <property type="evidence" value="ECO:0007669"/>
    <property type="project" value="UniProtKB-KW"/>
</dbReference>
<dbReference type="InterPro" id="IPR000073">
    <property type="entry name" value="AB_hydrolase_1"/>
</dbReference>
<keyword evidence="1" id="KW-0732">Signal</keyword>
<sequence length="342" mass="37072">MRPRTTFLRLLWLTCVAATSVPANTLAQNEVPSTAGDYAVPHTRVDVGQGRRLNLYCRGTGSPTVVFESGMGDEAWTWFRVHAEVAKVARACVYDRAGYGFSDPASRPGTARNAVADLHALLRAAHIAAPIVLVGHSYGGRIAQLYAYTYPKGIGGLVLVDADHEDAAVRGNRVTQGKLKLLRTQMDAAFEQCRSAARAGLHEGTEAWARCIDDESATYGPALWPAVKAARQGLRRWDAMASERKNYDTRTASELRAARRSFGNLPLIYLTRGVSPFAQPGQPQSATNKAFEDDVLQSHEEIAALSSRGQNRIVAGAGHDIHLDQPHAVTDAVLTVIGMQSR</sequence>
<dbReference type="InterPro" id="IPR050266">
    <property type="entry name" value="AB_hydrolase_sf"/>
</dbReference>
<evidence type="ECO:0000259" key="2">
    <source>
        <dbReference type="Pfam" id="PF12697"/>
    </source>
</evidence>
<dbReference type="Gene3D" id="3.40.50.1820">
    <property type="entry name" value="alpha/beta hydrolase"/>
    <property type="match status" value="1"/>
</dbReference>
<dbReference type="Proteomes" id="UP001056201">
    <property type="component" value="Chromosome 1"/>
</dbReference>
<accession>A0ABY4S3M2</accession>
<reference evidence="3" key="1">
    <citation type="submission" date="2022-05" db="EMBL/GenBank/DDBJ databases">
        <title>An RpoN-dependent PEP-CTERM gene is involved in floc formation of an Aquincola tertiaricarbonis strain.</title>
        <authorList>
            <person name="Qiu D."/>
            <person name="Xia M."/>
        </authorList>
    </citation>
    <scope>NUCLEOTIDE SEQUENCE</scope>
    <source>
        <strain evidence="3">RN12</strain>
    </source>
</reference>
<keyword evidence="3" id="KW-0378">Hydrolase</keyword>
<dbReference type="InterPro" id="IPR029058">
    <property type="entry name" value="AB_hydrolase_fold"/>
</dbReference>
<dbReference type="EMBL" id="CP097635">
    <property type="protein sequence ID" value="URI06386.1"/>
    <property type="molecule type" value="Genomic_DNA"/>
</dbReference>
<organism evidence="3 4">
    <name type="scientific">Aquincola tertiaricarbonis</name>
    <dbReference type="NCBI Taxonomy" id="391953"/>
    <lineage>
        <taxon>Bacteria</taxon>
        <taxon>Pseudomonadati</taxon>
        <taxon>Pseudomonadota</taxon>
        <taxon>Betaproteobacteria</taxon>
        <taxon>Burkholderiales</taxon>
        <taxon>Sphaerotilaceae</taxon>
        <taxon>Aquincola</taxon>
    </lineage>
</organism>
<feature type="domain" description="AB hydrolase-1" evidence="2">
    <location>
        <begin position="65"/>
        <end position="332"/>
    </location>
</feature>
<dbReference type="SUPFAM" id="SSF53474">
    <property type="entry name" value="alpha/beta-Hydrolases"/>
    <property type="match status" value="1"/>
</dbReference>
<protein>
    <submittedName>
        <fullName evidence="3">Alpha/beta hydrolase</fullName>
    </submittedName>
</protein>